<dbReference type="AlphaFoldDB" id="A0A0N5ACJ9"/>
<reference evidence="3" key="1">
    <citation type="submission" date="2017-02" db="UniProtKB">
        <authorList>
            <consortium name="WormBaseParasite"/>
        </authorList>
    </citation>
    <scope>IDENTIFICATION</scope>
</reference>
<evidence type="ECO:0000313" key="3">
    <source>
        <dbReference type="WBParaSite" id="SMUV_0000187501-mRNA-1"/>
    </source>
</evidence>
<organism evidence="2 3">
    <name type="scientific">Syphacia muris</name>
    <dbReference type="NCBI Taxonomy" id="451379"/>
    <lineage>
        <taxon>Eukaryota</taxon>
        <taxon>Metazoa</taxon>
        <taxon>Ecdysozoa</taxon>
        <taxon>Nematoda</taxon>
        <taxon>Chromadorea</taxon>
        <taxon>Rhabditida</taxon>
        <taxon>Spirurina</taxon>
        <taxon>Oxyuridomorpha</taxon>
        <taxon>Oxyuroidea</taxon>
        <taxon>Oxyuridae</taxon>
        <taxon>Syphacia</taxon>
    </lineage>
</organism>
<evidence type="ECO:0000313" key="2">
    <source>
        <dbReference type="Proteomes" id="UP000046393"/>
    </source>
</evidence>
<sequence length="68" mass="7341">MSDCEDWDLPDEEEAPNPDNFDLPNNIGCSSSCEEAEVDVVIAEAPSHQLPQHLASNFIVAAELGKAD</sequence>
<keyword evidence="2" id="KW-1185">Reference proteome</keyword>
<protein>
    <submittedName>
        <fullName evidence="3">OTU family cysteine protease</fullName>
    </submittedName>
</protein>
<feature type="compositionally biased region" description="Acidic residues" evidence="1">
    <location>
        <begin position="1"/>
        <end position="16"/>
    </location>
</feature>
<name>A0A0N5ACJ9_9BILA</name>
<proteinExistence type="predicted"/>
<dbReference type="WBParaSite" id="SMUV_0000187501-mRNA-1">
    <property type="protein sequence ID" value="SMUV_0000187501-mRNA-1"/>
    <property type="gene ID" value="SMUV_0000187501"/>
</dbReference>
<accession>A0A0N5ACJ9</accession>
<feature type="region of interest" description="Disordered" evidence="1">
    <location>
        <begin position="1"/>
        <end position="25"/>
    </location>
</feature>
<dbReference type="Proteomes" id="UP000046393">
    <property type="component" value="Unplaced"/>
</dbReference>
<evidence type="ECO:0000256" key="1">
    <source>
        <dbReference type="SAM" id="MobiDB-lite"/>
    </source>
</evidence>